<reference evidence="2" key="1">
    <citation type="submission" date="2023-08" db="EMBL/GenBank/DDBJ databases">
        <title>Increased levels of nutrients transform a symbiont into a lethal pathobiont.</title>
        <authorList>
            <person name="Lachnit T."/>
            <person name="Ulrich L."/>
            <person name="Willmer F.M."/>
            <person name="Hasenbein T."/>
            <person name="Steiner L.X."/>
            <person name="Wolters M."/>
            <person name="Herbst E.M."/>
            <person name="Deines P."/>
        </authorList>
    </citation>
    <scope>NUCLEOTIDE SEQUENCE</scope>
    <source>
        <strain evidence="2">T3</strain>
    </source>
</reference>
<feature type="transmembrane region" description="Helical" evidence="1">
    <location>
        <begin position="44"/>
        <end position="66"/>
    </location>
</feature>
<protein>
    <recommendedName>
        <fullName evidence="3">Bacteriophage protein</fullName>
    </recommendedName>
</protein>
<keyword evidence="1" id="KW-1133">Transmembrane helix</keyword>
<accession>A0AAU7Y4G4</accession>
<dbReference type="AlphaFoldDB" id="A0AAU7Y4G4"/>
<feature type="transmembrane region" description="Helical" evidence="1">
    <location>
        <begin position="78"/>
        <end position="100"/>
    </location>
</feature>
<evidence type="ECO:0000313" key="2">
    <source>
        <dbReference type="EMBL" id="XBY64815.1"/>
    </source>
</evidence>
<gene>
    <name evidence="2" type="ORF">ABS648_03350</name>
</gene>
<keyword evidence="1" id="KW-0812">Transmembrane</keyword>
<dbReference type="EMBL" id="CP158373">
    <property type="protein sequence ID" value="XBY64815.1"/>
    <property type="molecule type" value="Genomic_DNA"/>
</dbReference>
<sequence length="126" mass="13273">MTEPASTAVGGLALYKLGVLGILSTVLVAIVVMSMTLPRSGREFVVAMISTVVASLGGGAFVIRWLEIGHWINDDIGLIGLGAVVFVCGLPAWVSVRAWFAYTEASKGRTLLELIRELRGAVKGEG</sequence>
<organism evidence="2">
    <name type="scientific">Pseudomonas solani</name>
    <dbReference type="NCBI Taxonomy" id="2731552"/>
    <lineage>
        <taxon>Bacteria</taxon>
        <taxon>Pseudomonadati</taxon>
        <taxon>Pseudomonadota</taxon>
        <taxon>Gammaproteobacteria</taxon>
        <taxon>Pseudomonadales</taxon>
        <taxon>Pseudomonadaceae</taxon>
        <taxon>Pseudomonas</taxon>
    </lineage>
</organism>
<feature type="transmembrane region" description="Helical" evidence="1">
    <location>
        <begin position="12"/>
        <end position="32"/>
    </location>
</feature>
<evidence type="ECO:0008006" key="3">
    <source>
        <dbReference type="Google" id="ProtNLM"/>
    </source>
</evidence>
<keyword evidence="1" id="KW-0472">Membrane</keyword>
<evidence type="ECO:0000256" key="1">
    <source>
        <dbReference type="SAM" id="Phobius"/>
    </source>
</evidence>
<name>A0AAU7Y4G4_9PSED</name>
<dbReference type="RefSeq" id="WP_236206315.1">
    <property type="nucleotide sequence ID" value="NZ_CP158373.1"/>
</dbReference>
<proteinExistence type="predicted"/>